<reference evidence="1" key="2">
    <citation type="journal article" date="2015" name="Data Brief">
        <title>Shoot transcriptome of the giant reed, Arundo donax.</title>
        <authorList>
            <person name="Barrero R.A."/>
            <person name="Guerrero F.D."/>
            <person name="Moolhuijzen P."/>
            <person name="Goolsby J.A."/>
            <person name="Tidwell J."/>
            <person name="Bellgard S.E."/>
            <person name="Bellgard M.I."/>
        </authorList>
    </citation>
    <scope>NUCLEOTIDE SEQUENCE</scope>
    <source>
        <tissue evidence="1">Shoot tissue taken approximately 20 cm above the soil surface</tissue>
    </source>
</reference>
<name>A0A0A9HL87_ARUDO</name>
<dbReference type="AlphaFoldDB" id="A0A0A9HL87"/>
<sequence>MKVGRAAAARPTAATAAMLTRAVAASPQTPPSTYGCFAAPASPLRAQVDKLTT</sequence>
<accession>A0A0A9HL87</accession>
<evidence type="ECO:0000313" key="1">
    <source>
        <dbReference type="EMBL" id="JAE33643.1"/>
    </source>
</evidence>
<protein>
    <submittedName>
        <fullName evidence="1">Uncharacterized protein</fullName>
    </submittedName>
</protein>
<proteinExistence type="predicted"/>
<dbReference type="EMBL" id="GBRH01164253">
    <property type="protein sequence ID" value="JAE33643.1"/>
    <property type="molecule type" value="Transcribed_RNA"/>
</dbReference>
<reference evidence="1" key="1">
    <citation type="submission" date="2014-09" db="EMBL/GenBank/DDBJ databases">
        <authorList>
            <person name="Magalhaes I.L.F."/>
            <person name="Oliveira U."/>
            <person name="Santos F.R."/>
            <person name="Vidigal T.H.D.A."/>
            <person name="Brescovit A.D."/>
            <person name="Santos A.J."/>
        </authorList>
    </citation>
    <scope>NUCLEOTIDE SEQUENCE</scope>
    <source>
        <tissue evidence="1">Shoot tissue taken approximately 20 cm above the soil surface</tissue>
    </source>
</reference>
<organism evidence="1">
    <name type="scientific">Arundo donax</name>
    <name type="common">Giant reed</name>
    <name type="synonym">Donax arundinaceus</name>
    <dbReference type="NCBI Taxonomy" id="35708"/>
    <lineage>
        <taxon>Eukaryota</taxon>
        <taxon>Viridiplantae</taxon>
        <taxon>Streptophyta</taxon>
        <taxon>Embryophyta</taxon>
        <taxon>Tracheophyta</taxon>
        <taxon>Spermatophyta</taxon>
        <taxon>Magnoliopsida</taxon>
        <taxon>Liliopsida</taxon>
        <taxon>Poales</taxon>
        <taxon>Poaceae</taxon>
        <taxon>PACMAD clade</taxon>
        <taxon>Arundinoideae</taxon>
        <taxon>Arundineae</taxon>
        <taxon>Arundo</taxon>
    </lineage>
</organism>